<sequence length="72" mass="8098">MDPIIYIKGKYIGLGKLIKKMGLISTGGEIKGFLQSNLVKINDKVPLGRNSKVFIGDLVWINNNVYYIKELN</sequence>
<dbReference type="AlphaFoldDB" id="A0A953NE77"/>
<reference evidence="2 3" key="1">
    <citation type="submission" date="2021-09" db="EMBL/GenBank/DDBJ databases">
        <title>WGS of Mycoplasma sp. Zaradi2 strains.</title>
        <authorList>
            <person name="Spergser J."/>
        </authorList>
    </citation>
    <scope>NUCLEOTIDE SEQUENCE [LARGE SCALE GENOMIC DNA]</scope>
    <source>
        <strain evidence="2 3">1331</strain>
    </source>
</reference>
<keyword evidence="3" id="KW-1185">Reference proteome</keyword>
<dbReference type="EMBL" id="JAIQBY010000006">
    <property type="protein sequence ID" value="MBZ4195337.1"/>
    <property type="molecule type" value="Genomic_DNA"/>
</dbReference>
<gene>
    <name evidence="2" type="ORF">LAD73_01205</name>
</gene>
<dbReference type="PROSITE" id="PS50889">
    <property type="entry name" value="S4"/>
    <property type="match status" value="1"/>
</dbReference>
<proteinExistence type="predicted"/>
<evidence type="ECO:0000313" key="3">
    <source>
        <dbReference type="Proteomes" id="UP000772186"/>
    </source>
</evidence>
<dbReference type="InterPro" id="IPR036986">
    <property type="entry name" value="S4_RNA-bd_sf"/>
</dbReference>
<keyword evidence="1" id="KW-0694">RNA-binding</keyword>
<dbReference type="RefSeq" id="WP_205517339.1">
    <property type="nucleotide sequence ID" value="NZ_CP070479.1"/>
</dbReference>
<comment type="caution">
    <text evidence="2">The sequence shown here is derived from an EMBL/GenBank/DDBJ whole genome shotgun (WGS) entry which is preliminary data.</text>
</comment>
<evidence type="ECO:0000313" key="2">
    <source>
        <dbReference type="EMBL" id="MBZ4195337.1"/>
    </source>
</evidence>
<organism evidence="2 3">
    <name type="scientific">Mycoplasma tauri</name>
    <dbReference type="NCBI Taxonomy" id="547987"/>
    <lineage>
        <taxon>Bacteria</taxon>
        <taxon>Bacillati</taxon>
        <taxon>Mycoplasmatota</taxon>
        <taxon>Mollicutes</taxon>
        <taxon>Mycoplasmataceae</taxon>
        <taxon>Mycoplasma</taxon>
    </lineage>
</organism>
<protein>
    <submittedName>
        <fullName evidence="2">RNA-binding S4 domain-containing protein</fullName>
    </submittedName>
</protein>
<dbReference type="GO" id="GO:0003723">
    <property type="term" value="F:RNA binding"/>
    <property type="evidence" value="ECO:0007669"/>
    <property type="project" value="UniProtKB-KW"/>
</dbReference>
<dbReference type="Proteomes" id="UP000772186">
    <property type="component" value="Unassembled WGS sequence"/>
</dbReference>
<dbReference type="SUPFAM" id="SSF55174">
    <property type="entry name" value="Alpha-L RNA-binding motif"/>
    <property type="match status" value="1"/>
</dbReference>
<name>A0A953NE77_9MOLU</name>
<dbReference type="Pfam" id="PF13275">
    <property type="entry name" value="S4_2"/>
    <property type="match status" value="1"/>
</dbReference>
<dbReference type="Gene3D" id="3.10.290.10">
    <property type="entry name" value="RNA-binding S4 domain"/>
    <property type="match status" value="1"/>
</dbReference>
<evidence type="ECO:0000256" key="1">
    <source>
        <dbReference type="PROSITE-ProRule" id="PRU00182"/>
    </source>
</evidence>
<accession>A0A953NE77</accession>